<evidence type="ECO:0000256" key="5">
    <source>
        <dbReference type="ARBA" id="ARBA00022833"/>
    </source>
</evidence>
<dbReference type="GO" id="GO:0016787">
    <property type="term" value="F:hydrolase activity"/>
    <property type="evidence" value="ECO:0007669"/>
    <property type="project" value="UniProtKB-KW"/>
</dbReference>
<dbReference type="InterPro" id="IPR051013">
    <property type="entry name" value="MBL_superfamily_lactonases"/>
</dbReference>
<dbReference type="GO" id="GO:0046872">
    <property type="term" value="F:metal ion binding"/>
    <property type="evidence" value="ECO:0007669"/>
    <property type="project" value="UniProtKB-KW"/>
</dbReference>
<keyword evidence="4 7" id="KW-0378">Hydrolase</keyword>
<dbReference type="CDD" id="cd07730">
    <property type="entry name" value="metallo-hydrolase-like_MBL-fold"/>
    <property type="match status" value="1"/>
</dbReference>
<dbReference type="InterPro" id="IPR001279">
    <property type="entry name" value="Metallo-B-lactamas"/>
</dbReference>
<evidence type="ECO:0000313" key="8">
    <source>
        <dbReference type="Proteomes" id="UP000307440"/>
    </source>
</evidence>
<evidence type="ECO:0000256" key="1">
    <source>
        <dbReference type="ARBA" id="ARBA00001947"/>
    </source>
</evidence>
<organism evidence="7 8">
    <name type="scientific">Coprinopsis marcescibilis</name>
    <name type="common">Agaric fungus</name>
    <name type="synonym">Psathyrella marcescibilis</name>
    <dbReference type="NCBI Taxonomy" id="230819"/>
    <lineage>
        <taxon>Eukaryota</taxon>
        <taxon>Fungi</taxon>
        <taxon>Dikarya</taxon>
        <taxon>Basidiomycota</taxon>
        <taxon>Agaricomycotina</taxon>
        <taxon>Agaricomycetes</taxon>
        <taxon>Agaricomycetidae</taxon>
        <taxon>Agaricales</taxon>
        <taxon>Agaricineae</taxon>
        <taxon>Psathyrellaceae</taxon>
        <taxon>Coprinopsis</taxon>
    </lineage>
</organism>
<sequence>MALPPPAKDQTFCNVSALEGGLVSLAEEWIKHPFAPDLMMEMPSLCFLLQHSTRKDKFLFDMGLRKDLENYPPVIVEQLNSGLTPAKTPQDVVESLARGGLAPDDIDWVAISHLHWDHIGNTSLFEKSTFILAEESKSLISPGYPDNPRSAYAANVPLPDQTNYLDAKAWTPIGPFPRGHDFYNDGSVYLIDSPGHLRGHINILVRTSSDGSWLFLAGDSVHHWEILNGEAKVAVGAPWDSHFCIHEDLPKAEEHIEHIKQLNALPRTQVILTHDVPWYAANKNGPAFFPGVIPVAKGR</sequence>
<proteinExistence type="inferred from homology"/>
<name>A0A5C3L5L3_COPMA</name>
<dbReference type="EMBL" id="ML210159">
    <property type="protein sequence ID" value="TFK28050.1"/>
    <property type="molecule type" value="Genomic_DNA"/>
</dbReference>
<dbReference type="PANTHER" id="PTHR42978:SF2">
    <property type="entry name" value="102 KBASES UNSTABLE REGION: FROM 1 TO 119443"/>
    <property type="match status" value="1"/>
</dbReference>
<evidence type="ECO:0000256" key="4">
    <source>
        <dbReference type="ARBA" id="ARBA00022801"/>
    </source>
</evidence>
<reference evidence="7 8" key="1">
    <citation type="journal article" date="2019" name="Nat. Ecol. Evol.">
        <title>Megaphylogeny resolves global patterns of mushroom evolution.</title>
        <authorList>
            <person name="Varga T."/>
            <person name="Krizsan K."/>
            <person name="Foldi C."/>
            <person name="Dima B."/>
            <person name="Sanchez-Garcia M."/>
            <person name="Sanchez-Ramirez S."/>
            <person name="Szollosi G.J."/>
            <person name="Szarkandi J.G."/>
            <person name="Papp V."/>
            <person name="Albert L."/>
            <person name="Andreopoulos W."/>
            <person name="Angelini C."/>
            <person name="Antonin V."/>
            <person name="Barry K.W."/>
            <person name="Bougher N.L."/>
            <person name="Buchanan P."/>
            <person name="Buyck B."/>
            <person name="Bense V."/>
            <person name="Catcheside P."/>
            <person name="Chovatia M."/>
            <person name="Cooper J."/>
            <person name="Damon W."/>
            <person name="Desjardin D."/>
            <person name="Finy P."/>
            <person name="Geml J."/>
            <person name="Haridas S."/>
            <person name="Hughes K."/>
            <person name="Justo A."/>
            <person name="Karasinski D."/>
            <person name="Kautmanova I."/>
            <person name="Kiss B."/>
            <person name="Kocsube S."/>
            <person name="Kotiranta H."/>
            <person name="LaButti K.M."/>
            <person name="Lechner B.E."/>
            <person name="Liimatainen K."/>
            <person name="Lipzen A."/>
            <person name="Lukacs Z."/>
            <person name="Mihaltcheva S."/>
            <person name="Morgado L.N."/>
            <person name="Niskanen T."/>
            <person name="Noordeloos M.E."/>
            <person name="Ohm R.A."/>
            <person name="Ortiz-Santana B."/>
            <person name="Ovrebo C."/>
            <person name="Racz N."/>
            <person name="Riley R."/>
            <person name="Savchenko A."/>
            <person name="Shiryaev A."/>
            <person name="Soop K."/>
            <person name="Spirin V."/>
            <person name="Szebenyi C."/>
            <person name="Tomsovsky M."/>
            <person name="Tulloss R.E."/>
            <person name="Uehling J."/>
            <person name="Grigoriev I.V."/>
            <person name="Vagvolgyi C."/>
            <person name="Papp T."/>
            <person name="Martin F.M."/>
            <person name="Miettinen O."/>
            <person name="Hibbett D.S."/>
            <person name="Nagy L.G."/>
        </authorList>
    </citation>
    <scope>NUCLEOTIDE SEQUENCE [LARGE SCALE GENOMIC DNA]</scope>
    <source>
        <strain evidence="7 8">CBS 121175</strain>
    </source>
</reference>
<accession>A0A5C3L5L3</accession>
<dbReference type="STRING" id="230819.A0A5C3L5L3"/>
<dbReference type="AlphaFoldDB" id="A0A5C3L5L3"/>
<dbReference type="InterPro" id="IPR036866">
    <property type="entry name" value="RibonucZ/Hydroxyglut_hydro"/>
</dbReference>
<dbReference type="OrthoDB" id="10250730at2759"/>
<dbReference type="Proteomes" id="UP000307440">
    <property type="component" value="Unassembled WGS sequence"/>
</dbReference>
<dbReference type="PANTHER" id="PTHR42978">
    <property type="entry name" value="QUORUM-QUENCHING LACTONASE YTNP-RELATED-RELATED"/>
    <property type="match status" value="1"/>
</dbReference>
<keyword evidence="3" id="KW-0479">Metal-binding</keyword>
<dbReference type="Gene3D" id="3.60.15.10">
    <property type="entry name" value="Ribonuclease Z/Hydroxyacylglutathione hydrolase-like"/>
    <property type="match status" value="1"/>
</dbReference>
<dbReference type="SUPFAM" id="SSF56281">
    <property type="entry name" value="Metallo-hydrolase/oxidoreductase"/>
    <property type="match status" value="1"/>
</dbReference>
<protein>
    <submittedName>
        <fullName evidence="7">Metallo-hydrolase/oxidoreductase</fullName>
    </submittedName>
</protein>
<dbReference type="Pfam" id="PF00753">
    <property type="entry name" value="Lactamase_B"/>
    <property type="match status" value="1"/>
</dbReference>
<comment type="cofactor">
    <cofactor evidence="1">
        <name>Zn(2+)</name>
        <dbReference type="ChEBI" id="CHEBI:29105"/>
    </cofactor>
</comment>
<evidence type="ECO:0000256" key="3">
    <source>
        <dbReference type="ARBA" id="ARBA00022723"/>
    </source>
</evidence>
<evidence type="ECO:0000256" key="2">
    <source>
        <dbReference type="ARBA" id="ARBA00007749"/>
    </source>
</evidence>
<keyword evidence="5" id="KW-0862">Zinc</keyword>
<dbReference type="SMART" id="SM00849">
    <property type="entry name" value="Lactamase_B"/>
    <property type="match status" value="1"/>
</dbReference>
<feature type="domain" description="Metallo-beta-lactamase" evidence="6">
    <location>
        <begin position="43"/>
        <end position="274"/>
    </location>
</feature>
<keyword evidence="8" id="KW-1185">Reference proteome</keyword>
<evidence type="ECO:0000313" key="7">
    <source>
        <dbReference type="EMBL" id="TFK28050.1"/>
    </source>
</evidence>
<comment type="similarity">
    <text evidence="2">Belongs to the metallo-beta-lactamase superfamily.</text>
</comment>
<evidence type="ECO:0000259" key="6">
    <source>
        <dbReference type="SMART" id="SM00849"/>
    </source>
</evidence>
<gene>
    <name evidence="7" type="ORF">FA15DRAFT_108245</name>
</gene>